<evidence type="ECO:0000313" key="3">
    <source>
        <dbReference type="Proteomes" id="UP000050741"/>
    </source>
</evidence>
<accession>A0A183CF50</accession>
<feature type="compositionally biased region" description="Basic and acidic residues" evidence="2">
    <location>
        <begin position="222"/>
        <end position="232"/>
    </location>
</feature>
<organism evidence="3 4">
    <name type="scientific">Globodera pallida</name>
    <name type="common">Potato cyst nematode worm</name>
    <name type="synonym">Heterodera pallida</name>
    <dbReference type="NCBI Taxonomy" id="36090"/>
    <lineage>
        <taxon>Eukaryota</taxon>
        <taxon>Metazoa</taxon>
        <taxon>Ecdysozoa</taxon>
        <taxon>Nematoda</taxon>
        <taxon>Chromadorea</taxon>
        <taxon>Rhabditida</taxon>
        <taxon>Tylenchina</taxon>
        <taxon>Tylenchomorpha</taxon>
        <taxon>Tylenchoidea</taxon>
        <taxon>Heteroderidae</taxon>
        <taxon>Heteroderinae</taxon>
        <taxon>Globodera</taxon>
    </lineage>
</organism>
<feature type="compositionally biased region" description="Basic and acidic residues" evidence="2">
    <location>
        <begin position="199"/>
        <end position="208"/>
    </location>
</feature>
<evidence type="ECO:0000256" key="1">
    <source>
        <dbReference type="ARBA" id="ARBA00005369"/>
    </source>
</evidence>
<dbReference type="Proteomes" id="UP000050741">
    <property type="component" value="Unassembled WGS sequence"/>
</dbReference>
<reference evidence="4" key="2">
    <citation type="submission" date="2016-06" db="UniProtKB">
        <authorList>
            <consortium name="WormBaseParasite"/>
        </authorList>
    </citation>
    <scope>IDENTIFICATION</scope>
</reference>
<feature type="region of interest" description="Disordered" evidence="2">
    <location>
        <begin position="198"/>
        <end position="241"/>
    </location>
</feature>
<dbReference type="PANTHER" id="PTHR11579:SF9">
    <property type="entry name" value="PROTEIN-L-ISOASPARTATE O-METHYLTRANSFERASE"/>
    <property type="match status" value="1"/>
</dbReference>
<dbReference type="InterPro" id="IPR000682">
    <property type="entry name" value="PCMT"/>
</dbReference>
<evidence type="ECO:0000313" key="4">
    <source>
        <dbReference type="WBParaSite" id="GPLIN_001150500"/>
    </source>
</evidence>
<dbReference type="GO" id="GO:0004719">
    <property type="term" value="F:protein-L-isoaspartate (D-aspartate) O-methyltransferase activity"/>
    <property type="evidence" value="ECO:0007669"/>
    <property type="project" value="InterPro"/>
</dbReference>
<sequence>MRMVDRGKFLPDTERENAYKDSAWKSGTGEKGISHGVELYQNVTEFATAHISTIQQSCEASAFDWCTPMYETGNAFQMDTQMKYDRIYCGALVPDSHRSYFCSFMKVGGVLILPYGHVLQRIVRKSESEFLTRDISAVTFSHLIPVNPEYPHTNRPIKLLPLEPPSLRSICRDVIRRCVRTKVQQTRQVEIRITCTESTGEKQTRNERDGEESDWELNVTHQPDREHNERQHFRPRGRLPLHIFHDNDQDEREDDQPANNPFNQHPMRHLFALVARERLNRHHAARARQEGGLADEANNRQIRGRIRLFLGNHPEPVQPPPTNEDVELEMAFENEWAQILSVVEGEQRWGRVGFPSSGLGNCD</sequence>
<protein>
    <submittedName>
        <fullName evidence="4">SCP domain-containing protein</fullName>
    </submittedName>
</protein>
<dbReference type="PANTHER" id="PTHR11579">
    <property type="entry name" value="PROTEIN-L-ISOASPARTATE O-METHYLTRANSFERASE"/>
    <property type="match status" value="1"/>
</dbReference>
<reference evidence="3" key="1">
    <citation type="submission" date="2014-05" db="EMBL/GenBank/DDBJ databases">
        <title>The genome and life-stage specific transcriptomes of Globodera pallida elucidate key aspects of plant parasitism by a cyst nematode.</title>
        <authorList>
            <person name="Cotton J.A."/>
            <person name="Lilley C.J."/>
            <person name="Jones L.M."/>
            <person name="Kikuchi T."/>
            <person name="Reid A.J."/>
            <person name="Thorpe P."/>
            <person name="Tsai I.J."/>
            <person name="Beasley H."/>
            <person name="Blok V."/>
            <person name="Cock P.J.A."/>
            <person name="Van den Akker S.E."/>
            <person name="Holroyd N."/>
            <person name="Hunt M."/>
            <person name="Mantelin S."/>
            <person name="Naghra H."/>
            <person name="Pain A."/>
            <person name="Palomares-Rius J.E."/>
            <person name="Zarowiecki M."/>
            <person name="Berriman M."/>
            <person name="Jones J.T."/>
            <person name="Urwin P.E."/>
        </authorList>
    </citation>
    <scope>NUCLEOTIDE SEQUENCE [LARGE SCALE GENOMIC DNA]</scope>
    <source>
        <strain evidence="3">Lindley</strain>
    </source>
</reference>
<dbReference type="GO" id="GO:0005737">
    <property type="term" value="C:cytoplasm"/>
    <property type="evidence" value="ECO:0007669"/>
    <property type="project" value="TreeGrafter"/>
</dbReference>
<name>A0A183CF50_GLOPA</name>
<evidence type="ECO:0000256" key="2">
    <source>
        <dbReference type="SAM" id="MobiDB-lite"/>
    </source>
</evidence>
<dbReference type="WBParaSite" id="GPLIN_001150500">
    <property type="protein sequence ID" value="GPLIN_001150500"/>
    <property type="gene ID" value="GPLIN_001150500"/>
</dbReference>
<comment type="similarity">
    <text evidence="1">Belongs to the methyltransferase superfamily. L-isoaspartyl/D-aspartyl protein methyltransferase family.</text>
</comment>
<keyword evidence="3" id="KW-1185">Reference proteome</keyword>
<dbReference type="InterPro" id="IPR029063">
    <property type="entry name" value="SAM-dependent_MTases_sf"/>
</dbReference>
<dbReference type="Gene3D" id="3.40.50.150">
    <property type="entry name" value="Vaccinia Virus protein VP39"/>
    <property type="match status" value="1"/>
</dbReference>
<proteinExistence type="inferred from homology"/>
<dbReference type="AlphaFoldDB" id="A0A183CF50"/>